<sequence length="434" mass="46520">MGNVHAVGPHEALVLSGGCCGSNKVRTVIGGWGWAWWCLTDVQRLSLSLMTLQPRCEDVETSEGVPVTVTGVAQVKVMTDVEFLSAACEQFLGRSVSDIKATILNTLEGHLRAILGTLSVESIYQDRDQFAALVREVAAPDVGRMGIEILSFTIKDLYDKVEYLDSLGRAQTANVMRDADIGVAEAERDAGIREAECNKKMMDTKFEADGSIADSKRKFELLQAEYQQEVNVALADSQLAYTLQAAKENQKIKAEDLEIEVVGRKRAIEIEEQEIIRNERKLDSTIRLPAEAEAYRVQKIAEGERARKVLEAQAAADGIRGIGNAKAAALGAKGDAEAEGLLKMGEAFAQFSDAAKLNLILQSLPSLAAEVAAPLAQTKEIVVLGGSGGNACSNLEDLGRNLTNLAGTLPPAIRALTGVDISQCISRIPGAIVA</sequence>
<comment type="subcellular location">
    <subcellularLocation>
        <location evidence="1">Membrane</location>
    </subcellularLocation>
</comment>
<evidence type="ECO:0000259" key="5">
    <source>
        <dbReference type="SMART" id="SM00244"/>
    </source>
</evidence>
<evidence type="ECO:0000256" key="1">
    <source>
        <dbReference type="ARBA" id="ARBA00004370"/>
    </source>
</evidence>
<reference evidence="6" key="1">
    <citation type="submission" date="2016-01" db="EMBL/GenBank/DDBJ databases">
        <title>Reference transcriptome for the parasite Schistocephalus solidus: insights into the molecular evolution of parasitism.</title>
        <authorList>
            <person name="Hebert F.O."/>
            <person name="Grambauer S."/>
            <person name="Barber I."/>
            <person name="Landry C.R."/>
            <person name="Aubin-Horth N."/>
        </authorList>
    </citation>
    <scope>NUCLEOTIDE SEQUENCE</scope>
</reference>
<dbReference type="InterPro" id="IPR036013">
    <property type="entry name" value="Band_7/SPFH_dom_sf"/>
</dbReference>
<name>A0A0X3NL29_SCHSO</name>
<dbReference type="GO" id="GO:0072659">
    <property type="term" value="P:protein localization to plasma membrane"/>
    <property type="evidence" value="ECO:0007669"/>
    <property type="project" value="TreeGrafter"/>
</dbReference>
<dbReference type="Gene3D" id="3.30.479.30">
    <property type="entry name" value="Band 7 domain"/>
    <property type="match status" value="1"/>
</dbReference>
<dbReference type="EMBL" id="GEEE01016218">
    <property type="protein sequence ID" value="JAP47007.1"/>
    <property type="molecule type" value="Transcribed_RNA"/>
</dbReference>
<dbReference type="CDD" id="cd03399">
    <property type="entry name" value="SPFH_flotillin"/>
    <property type="match status" value="1"/>
</dbReference>
<evidence type="ECO:0000256" key="2">
    <source>
        <dbReference type="ARBA" id="ARBA00007161"/>
    </source>
</evidence>
<dbReference type="GO" id="GO:0045661">
    <property type="term" value="P:regulation of myoblast differentiation"/>
    <property type="evidence" value="ECO:0007669"/>
    <property type="project" value="TreeGrafter"/>
</dbReference>
<dbReference type="SMART" id="SM00244">
    <property type="entry name" value="PHB"/>
    <property type="match status" value="1"/>
</dbReference>
<dbReference type="EMBL" id="GEEE01022827">
    <property type="protein sequence ID" value="JAP40398.1"/>
    <property type="molecule type" value="Transcribed_RNA"/>
</dbReference>
<dbReference type="AlphaFoldDB" id="A0A0X3NL29"/>
<organism evidence="6">
    <name type="scientific">Schistocephalus solidus</name>
    <name type="common">Tapeworm</name>
    <dbReference type="NCBI Taxonomy" id="70667"/>
    <lineage>
        <taxon>Eukaryota</taxon>
        <taxon>Metazoa</taxon>
        <taxon>Spiralia</taxon>
        <taxon>Lophotrochozoa</taxon>
        <taxon>Platyhelminthes</taxon>
        <taxon>Cestoda</taxon>
        <taxon>Eucestoda</taxon>
        <taxon>Diphyllobothriidea</taxon>
        <taxon>Diphyllobothriidae</taxon>
        <taxon>Schistocephalus</taxon>
    </lineage>
</organism>
<gene>
    <name evidence="6" type="primary">FLOT2</name>
    <name evidence="6" type="ORF">TR138062</name>
</gene>
<dbReference type="Pfam" id="PF01145">
    <property type="entry name" value="Band_7"/>
    <property type="match status" value="1"/>
</dbReference>
<evidence type="ECO:0000256" key="4">
    <source>
        <dbReference type="RuleBase" id="RU366054"/>
    </source>
</evidence>
<dbReference type="GO" id="GO:0031410">
    <property type="term" value="C:cytoplasmic vesicle"/>
    <property type="evidence" value="ECO:0007669"/>
    <property type="project" value="TreeGrafter"/>
</dbReference>
<dbReference type="PANTHER" id="PTHR13806">
    <property type="entry name" value="FLOTILLIN-RELATED"/>
    <property type="match status" value="1"/>
</dbReference>
<feature type="domain" description="Band 7" evidence="5">
    <location>
        <begin position="87"/>
        <end position="269"/>
    </location>
</feature>
<accession>A0A0X3NL29</accession>
<proteinExistence type="inferred from homology"/>
<evidence type="ECO:0000313" key="6">
    <source>
        <dbReference type="EMBL" id="JAP40398.1"/>
    </source>
</evidence>
<dbReference type="GO" id="GO:0002020">
    <property type="term" value="F:protease binding"/>
    <property type="evidence" value="ECO:0007669"/>
    <property type="project" value="TreeGrafter"/>
</dbReference>
<dbReference type="InterPro" id="IPR027705">
    <property type="entry name" value="Flotillin_fam"/>
</dbReference>
<dbReference type="GO" id="GO:0016600">
    <property type="term" value="C:flotillin complex"/>
    <property type="evidence" value="ECO:0007669"/>
    <property type="project" value="TreeGrafter"/>
</dbReference>
<keyword evidence="3" id="KW-0472">Membrane</keyword>
<dbReference type="InterPro" id="IPR001107">
    <property type="entry name" value="Band_7"/>
</dbReference>
<protein>
    <submittedName>
        <fullName evidence="6">Flotillin-2</fullName>
    </submittedName>
</protein>
<dbReference type="PANTHER" id="PTHR13806:SF46">
    <property type="entry name" value="FLOTILLIN-1-RELATED"/>
    <property type="match status" value="1"/>
</dbReference>
<comment type="similarity">
    <text evidence="2 4">Belongs to the band 7/mec-2 family. Flotillin subfamily.</text>
</comment>
<dbReference type="SUPFAM" id="SSF117892">
    <property type="entry name" value="Band 7/SPFH domain"/>
    <property type="match status" value="1"/>
</dbReference>
<evidence type="ECO:0000256" key="3">
    <source>
        <dbReference type="ARBA" id="ARBA00023136"/>
    </source>
</evidence>